<keyword evidence="2" id="KW-0564">Palmitate</keyword>
<dbReference type="Gene3D" id="2.20.200.10">
    <property type="entry name" value="Outer membrane efflux proteins (OEP)"/>
    <property type="match status" value="1"/>
</dbReference>
<dbReference type="PROSITE" id="PS51257">
    <property type="entry name" value="PROKAR_LIPOPROTEIN"/>
    <property type="match status" value="1"/>
</dbReference>
<feature type="chain" id="PRO_5016478881" evidence="2">
    <location>
        <begin position="25"/>
        <end position="520"/>
    </location>
</feature>
<dbReference type="GO" id="GO:0009279">
    <property type="term" value="C:cell outer membrane"/>
    <property type="evidence" value="ECO:0007669"/>
    <property type="project" value="UniProtKB-SubCell"/>
</dbReference>
<keyword evidence="4" id="KW-1185">Reference proteome</keyword>
<evidence type="ECO:0000256" key="2">
    <source>
        <dbReference type="RuleBase" id="RU362097"/>
    </source>
</evidence>
<dbReference type="Proteomes" id="UP000254575">
    <property type="component" value="Unassembled WGS sequence"/>
</dbReference>
<dbReference type="PANTHER" id="PTHR30203:SF32">
    <property type="entry name" value="CATION EFFLUX SYSTEM PROTEIN CUSC"/>
    <property type="match status" value="1"/>
</dbReference>
<dbReference type="SUPFAM" id="SSF56954">
    <property type="entry name" value="Outer membrane efflux proteins (OEP)"/>
    <property type="match status" value="1"/>
</dbReference>
<keyword evidence="2" id="KW-0732">Signal</keyword>
<keyword evidence="2" id="KW-0449">Lipoprotein</keyword>
<dbReference type="EMBL" id="UHIA01000003">
    <property type="protein sequence ID" value="SUO92525.1"/>
    <property type="molecule type" value="Genomic_DNA"/>
</dbReference>
<dbReference type="OrthoDB" id="9770517at2"/>
<dbReference type="InterPro" id="IPR010131">
    <property type="entry name" value="MdtP/NodT-like"/>
</dbReference>
<comment type="similarity">
    <text evidence="1 2">Belongs to the outer membrane factor (OMF) (TC 1.B.17) family.</text>
</comment>
<dbReference type="NCBIfam" id="TIGR01845">
    <property type="entry name" value="outer_NodT"/>
    <property type="match status" value="1"/>
</dbReference>
<dbReference type="RefSeq" id="WP_115217877.1">
    <property type="nucleotide sequence ID" value="NZ_UHIA01000003.1"/>
</dbReference>
<evidence type="ECO:0000313" key="3">
    <source>
        <dbReference type="EMBL" id="SUO92525.1"/>
    </source>
</evidence>
<gene>
    <name evidence="3" type="primary">ttgC_1</name>
    <name evidence="3" type="ORF">NCTC10717_00598</name>
</gene>
<sequence>MNSLLKTLPLAVFLSACSFIPAYEQPEVDLASAWMQLSIEEHGGENVQALGWREFFQDAQLQSLIETALAQNHDLRKAALNVQLAAEQYGIAEANRLPVVGISGNANRSRTGSGASPTGQEVYADSFRAGIGINSFELDFFGRVRALSEAALQQYSQTREARDAAQLSIIKAVAQAYYGARISKALMDLSEQVLAAREETAKLAKMQFDVGLITGVTLHSYENAIESARADYYGYQRNYQQALNALSLLVAQPLERLQLPAANDLSAQFAAVQMPAGIPSAVLQQRPDVRQAEFALKAANANIGAARAALFPVISLTGSAGYASAELNQLLQGPNSVWSIGPAISLPIFNRGQLNANVRISEISQQMAVESYQSAVKTAFQEVADTLVARESYAKQFAATQRAVKAQNEVLRLEKMRFEAGVTDGLTLIDAERTNFTAQQGLLAVQLSLLQNMVNLYTAMGGGLQEYGVQMPVAEGESAAPIIDPVQSLAPMEQSAIPVQTQQPSAAETAVPQGAVRIKL</sequence>
<accession>A0A380MJC6</accession>
<keyword evidence="2" id="KW-0472">Membrane</keyword>
<evidence type="ECO:0000313" key="4">
    <source>
        <dbReference type="Proteomes" id="UP000254575"/>
    </source>
</evidence>
<dbReference type="InterPro" id="IPR003423">
    <property type="entry name" value="OMP_efflux"/>
</dbReference>
<dbReference type="PANTHER" id="PTHR30203">
    <property type="entry name" value="OUTER MEMBRANE CATION EFFLUX PROTEIN"/>
    <property type="match status" value="1"/>
</dbReference>
<dbReference type="Gene3D" id="1.20.1600.10">
    <property type="entry name" value="Outer membrane efflux proteins (OEP)"/>
    <property type="match status" value="1"/>
</dbReference>
<proteinExistence type="inferred from homology"/>
<organism evidence="3 4">
    <name type="scientific">Suttonella indologenes</name>
    <dbReference type="NCBI Taxonomy" id="13276"/>
    <lineage>
        <taxon>Bacteria</taxon>
        <taxon>Pseudomonadati</taxon>
        <taxon>Pseudomonadota</taxon>
        <taxon>Gammaproteobacteria</taxon>
        <taxon>Cardiobacteriales</taxon>
        <taxon>Cardiobacteriaceae</taxon>
        <taxon>Suttonella</taxon>
    </lineage>
</organism>
<dbReference type="Pfam" id="PF02321">
    <property type="entry name" value="OEP"/>
    <property type="match status" value="2"/>
</dbReference>
<dbReference type="GO" id="GO:0015562">
    <property type="term" value="F:efflux transmembrane transporter activity"/>
    <property type="evidence" value="ECO:0007669"/>
    <property type="project" value="InterPro"/>
</dbReference>
<evidence type="ECO:0000256" key="1">
    <source>
        <dbReference type="ARBA" id="ARBA00007613"/>
    </source>
</evidence>
<comment type="subcellular location">
    <subcellularLocation>
        <location evidence="2">Cell outer membrane</location>
        <topology evidence="2">Lipid-anchor</topology>
    </subcellularLocation>
</comment>
<keyword evidence="2" id="KW-1134">Transmembrane beta strand</keyword>
<keyword evidence="2" id="KW-0812">Transmembrane</keyword>
<reference evidence="3 4" key="1">
    <citation type="submission" date="2018-06" db="EMBL/GenBank/DDBJ databases">
        <authorList>
            <consortium name="Pathogen Informatics"/>
            <person name="Doyle S."/>
        </authorList>
    </citation>
    <scope>NUCLEOTIDE SEQUENCE [LARGE SCALE GENOMIC DNA]</scope>
    <source>
        <strain evidence="3 4">NCTC10717</strain>
    </source>
</reference>
<protein>
    <submittedName>
        <fullName evidence="3">Probable efflux pump outer membrane protein ttgC</fullName>
    </submittedName>
</protein>
<feature type="signal peptide" evidence="2">
    <location>
        <begin position="1"/>
        <end position="24"/>
    </location>
</feature>
<name>A0A380MJC6_9GAMM</name>
<dbReference type="AlphaFoldDB" id="A0A380MJC6"/>